<keyword evidence="4 7" id="KW-1133">Transmembrane helix</keyword>
<evidence type="ECO:0000256" key="4">
    <source>
        <dbReference type="ARBA" id="ARBA00022989"/>
    </source>
</evidence>
<dbReference type="SUPFAM" id="SSF103473">
    <property type="entry name" value="MFS general substrate transporter"/>
    <property type="match status" value="1"/>
</dbReference>
<feature type="transmembrane region" description="Helical" evidence="7">
    <location>
        <begin position="684"/>
        <end position="705"/>
    </location>
</feature>
<dbReference type="Proteomes" id="UP000011086">
    <property type="component" value="Unassembled WGS sequence"/>
</dbReference>
<organism evidence="9">
    <name type="scientific">Pyricularia oryzae (strain Y34)</name>
    <name type="common">Rice blast fungus</name>
    <name type="synonym">Magnaporthe oryzae</name>
    <dbReference type="NCBI Taxonomy" id="1143189"/>
    <lineage>
        <taxon>Eukaryota</taxon>
        <taxon>Fungi</taxon>
        <taxon>Dikarya</taxon>
        <taxon>Ascomycota</taxon>
        <taxon>Pezizomycotina</taxon>
        <taxon>Sordariomycetes</taxon>
        <taxon>Sordariomycetidae</taxon>
        <taxon>Magnaporthales</taxon>
        <taxon>Pyriculariaceae</taxon>
        <taxon>Pyricularia</taxon>
    </lineage>
</organism>
<evidence type="ECO:0000256" key="3">
    <source>
        <dbReference type="ARBA" id="ARBA00022692"/>
    </source>
</evidence>
<dbReference type="Gene3D" id="1.20.120.450">
    <property type="entry name" value="dinb family like domain"/>
    <property type="match status" value="1"/>
</dbReference>
<reference evidence="9" key="1">
    <citation type="journal article" date="2012" name="PLoS Genet.">
        <title>Comparative analysis of the genomes of two field isolates of the rice blast fungus Magnaporthe oryzae.</title>
        <authorList>
            <person name="Xue M."/>
            <person name="Yang J."/>
            <person name="Li Z."/>
            <person name="Hu S."/>
            <person name="Yao N."/>
            <person name="Dean R.A."/>
            <person name="Zhao W."/>
            <person name="Shen M."/>
            <person name="Zhang H."/>
            <person name="Li C."/>
            <person name="Liu L."/>
            <person name="Cao L."/>
            <person name="Xu X."/>
            <person name="Xing Y."/>
            <person name="Hsiang T."/>
            <person name="Zhang Z."/>
            <person name="Xu J.R."/>
            <person name="Peng Y.L."/>
        </authorList>
    </citation>
    <scope>NUCLEOTIDE SEQUENCE</scope>
    <source>
        <strain evidence="9">Y34</strain>
    </source>
</reference>
<evidence type="ECO:0000313" key="9">
    <source>
        <dbReference type="EMBL" id="ELQ39333.1"/>
    </source>
</evidence>
<dbReference type="Pfam" id="PF09351">
    <property type="entry name" value="DUF1993"/>
    <property type="match status" value="1"/>
</dbReference>
<feature type="transmembrane region" description="Helical" evidence="7">
    <location>
        <begin position="259"/>
        <end position="277"/>
    </location>
</feature>
<dbReference type="SUPFAM" id="SSF109854">
    <property type="entry name" value="DinB/YfiT-like putative metalloenzymes"/>
    <property type="match status" value="1"/>
</dbReference>
<dbReference type="Pfam" id="PF00083">
    <property type="entry name" value="Sugar_tr"/>
    <property type="match status" value="1"/>
</dbReference>
<dbReference type="GO" id="GO:0016020">
    <property type="term" value="C:membrane"/>
    <property type="evidence" value="ECO:0007669"/>
    <property type="project" value="UniProtKB-SubCell"/>
</dbReference>
<feature type="transmembrane region" description="Helical" evidence="7">
    <location>
        <begin position="657"/>
        <end position="678"/>
    </location>
</feature>
<name>A0AA97NZT5_PYRO3</name>
<dbReference type="PANTHER" id="PTHR48022:SF29">
    <property type="entry name" value="SUGAR TRANSPORTER, PUTATIVE (AFU_ORTHOLOGUE AFUA_6G14500)-RELATED"/>
    <property type="match status" value="1"/>
</dbReference>
<dbReference type="PANTHER" id="PTHR48022">
    <property type="entry name" value="PLASTIDIC GLUCOSE TRANSPORTER 4"/>
    <property type="match status" value="1"/>
</dbReference>
<feature type="transmembrane region" description="Helical" evidence="7">
    <location>
        <begin position="358"/>
        <end position="380"/>
    </location>
</feature>
<evidence type="ECO:0000256" key="7">
    <source>
        <dbReference type="SAM" id="Phobius"/>
    </source>
</evidence>
<feature type="transmembrane region" description="Helical" evidence="7">
    <location>
        <begin position="520"/>
        <end position="541"/>
    </location>
</feature>
<dbReference type="InterPro" id="IPR034660">
    <property type="entry name" value="DinB/YfiT-like"/>
</dbReference>
<protein>
    <recommendedName>
        <fullName evidence="8">Major facilitator superfamily (MFS) profile domain-containing protein</fullName>
    </recommendedName>
</protein>
<evidence type="ECO:0000256" key="2">
    <source>
        <dbReference type="ARBA" id="ARBA00010992"/>
    </source>
</evidence>
<feature type="transmembrane region" description="Helical" evidence="7">
    <location>
        <begin position="333"/>
        <end position="352"/>
    </location>
</feature>
<keyword evidence="5 7" id="KW-0472">Membrane</keyword>
<accession>A0AA97NZT5</accession>
<comment type="subcellular location">
    <subcellularLocation>
        <location evidence="1">Membrane</location>
        <topology evidence="1">Multi-pass membrane protein</topology>
    </subcellularLocation>
</comment>
<dbReference type="InterPro" id="IPR005828">
    <property type="entry name" value="MFS_sugar_transport-like"/>
</dbReference>
<dbReference type="InterPro" id="IPR018531">
    <property type="entry name" value="DUF1993"/>
</dbReference>
<evidence type="ECO:0000256" key="5">
    <source>
        <dbReference type="ARBA" id="ARBA00023136"/>
    </source>
</evidence>
<feature type="transmembrane region" description="Helical" evidence="7">
    <location>
        <begin position="303"/>
        <end position="321"/>
    </location>
</feature>
<dbReference type="Gene3D" id="1.20.1250.20">
    <property type="entry name" value="MFS general substrate transporter like domains"/>
    <property type="match status" value="1"/>
</dbReference>
<dbReference type="InterPro" id="IPR020846">
    <property type="entry name" value="MFS_dom"/>
</dbReference>
<proteinExistence type="inferred from homology"/>
<dbReference type="AlphaFoldDB" id="A0AA97NZT5"/>
<feature type="region of interest" description="Disordered" evidence="6">
    <location>
        <begin position="742"/>
        <end position="761"/>
    </location>
</feature>
<dbReference type="GO" id="GO:0005351">
    <property type="term" value="F:carbohydrate:proton symporter activity"/>
    <property type="evidence" value="ECO:0007669"/>
    <property type="project" value="TreeGrafter"/>
</dbReference>
<dbReference type="EMBL" id="JH793063">
    <property type="protein sequence ID" value="ELQ39333.1"/>
    <property type="molecule type" value="Genomic_DNA"/>
</dbReference>
<dbReference type="InterPro" id="IPR050360">
    <property type="entry name" value="MFS_Sugar_Transporters"/>
</dbReference>
<evidence type="ECO:0000256" key="1">
    <source>
        <dbReference type="ARBA" id="ARBA00004141"/>
    </source>
</evidence>
<feature type="domain" description="Major facilitator superfamily (MFS) profile" evidence="8">
    <location>
        <begin position="264"/>
        <end position="709"/>
    </location>
</feature>
<gene>
    <name evidence="9" type="ORF">OOU_Y34scaffold00502g9</name>
</gene>
<keyword evidence="3 7" id="KW-0812">Transmembrane</keyword>
<comment type="similarity">
    <text evidence="2">Belongs to the major facilitator superfamily. Sugar transporter (TC 2.A.1.1) family.</text>
</comment>
<dbReference type="PROSITE" id="PS50850">
    <property type="entry name" value="MFS"/>
    <property type="match status" value="1"/>
</dbReference>
<feature type="transmembrane region" description="Helical" evidence="7">
    <location>
        <begin position="561"/>
        <end position="580"/>
    </location>
</feature>
<dbReference type="FunFam" id="1.20.1250.20:FF:000117">
    <property type="entry name" value="MFS hexose transporter"/>
    <property type="match status" value="1"/>
</dbReference>
<dbReference type="InterPro" id="IPR036259">
    <property type="entry name" value="MFS_trans_sf"/>
</dbReference>
<evidence type="ECO:0000259" key="8">
    <source>
        <dbReference type="PROSITE" id="PS50850"/>
    </source>
</evidence>
<feature type="transmembrane region" description="Helical" evidence="7">
    <location>
        <begin position="617"/>
        <end position="636"/>
    </location>
</feature>
<evidence type="ECO:0000256" key="6">
    <source>
        <dbReference type="SAM" id="MobiDB-lite"/>
    </source>
</evidence>
<sequence length="761" mass="85303">MTGISLYDASVPVFTRGVESLKAILAKAEEHAASEGVSIDSYVGEKLTESMLPLSFQVQVVSNTVKKFLWRVTGVETEAWEDNETTMEQLKARIQKTLDLLASADAKAFQGKEETNVELQMGKMGSKNLPAKDYLLRYAMPNFFFHVQTAYCILRAKGVPLGKTDYLASHFAGTQFSSPTYVRASTPLFKPANMRIKHPGERPCILVCWGQLREAQRFQDISAAMGIIGKKEEFSDDDRLSKIAEADTKPWYKKPNLRFLYLILVPTGLGVEWTSGFDSSMMNSLQAVPSWVAYFDNPTSSRLGLLNAMYSLGALMAIPFIPSVSQWLGRRWTIVAASLIMCLGAGLQTGAVNQDMFLASRWVLGFGIPFAIVNASSMLGELSYAKERPVMTSMLTPRDRLFNASWFVGAIIAAGTTYGSFKMNTTWAWRLPSLLQLVPSMCQIIFMPFCPESPRWLISVDRADEAYAILQKYHSEGQDGEEFARLEFAQIQSTIALEKETASRFIWADVIRDAPMRRRFLLAAIVGFFTQWSGNGLLSFYMKKILNLVGIKDNDTVQKFILGNTCWGFINAVPIAFFAPRFPRRRMFLICTIGTACVYTAWTVASARFDMTQDPAAAIPVLVFIFVYSPFYNIGWNALTYTYMVEIFPYAQRAKGIAVEQATVRIAVFFNTYVNALALDSIGWRYYIVYCVWILVEIATVYLLFPETHGRTLEELSFMFEGKEAQARVTSGVDKIAHADETRVEEEKATGDPAAANESRV</sequence>
<feature type="transmembrane region" description="Helical" evidence="7">
    <location>
        <begin position="587"/>
        <end position="605"/>
    </location>
</feature>